<accession>A0A5N6QTP6</accession>
<evidence type="ECO:0000313" key="8">
    <source>
        <dbReference type="Proteomes" id="UP000327013"/>
    </source>
</evidence>
<dbReference type="Proteomes" id="UP000327013">
    <property type="component" value="Chromosome 2"/>
</dbReference>
<evidence type="ECO:0000256" key="5">
    <source>
        <dbReference type="SAM" id="Phobius"/>
    </source>
</evidence>
<keyword evidence="3" id="KW-0862">Zinc</keyword>
<evidence type="ECO:0000256" key="4">
    <source>
        <dbReference type="PROSITE-ProRule" id="PRU01343"/>
    </source>
</evidence>
<evidence type="ECO:0000259" key="6">
    <source>
        <dbReference type="PROSITE" id="PS51999"/>
    </source>
</evidence>
<gene>
    <name evidence="7" type="ORF">FH972_005739</name>
</gene>
<evidence type="ECO:0000313" key="7">
    <source>
        <dbReference type="EMBL" id="KAE8009292.1"/>
    </source>
</evidence>
<feature type="transmembrane region" description="Helical" evidence="5">
    <location>
        <begin position="86"/>
        <end position="104"/>
    </location>
</feature>
<dbReference type="PROSITE" id="PS51999">
    <property type="entry name" value="ZF_GRF"/>
    <property type="match status" value="1"/>
</dbReference>
<keyword evidence="8" id="KW-1185">Reference proteome</keyword>
<dbReference type="Pfam" id="PF06839">
    <property type="entry name" value="Zn_ribbon_GRF"/>
    <property type="match status" value="1"/>
</dbReference>
<keyword evidence="5" id="KW-1133">Transmembrane helix</keyword>
<protein>
    <recommendedName>
        <fullName evidence="6">GRF-type domain-containing protein</fullName>
    </recommendedName>
</protein>
<dbReference type="AlphaFoldDB" id="A0A5N6QTP6"/>
<proteinExistence type="predicted"/>
<dbReference type="OrthoDB" id="1833070at2759"/>
<evidence type="ECO:0000256" key="2">
    <source>
        <dbReference type="ARBA" id="ARBA00022771"/>
    </source>
</evidence>
<sequence>MDLEIECSCGAGPMTLLVSRTDRNYMRRFYKCPLFQNHRGSFYWEDELLQNMSTPSADVEELGVHGNSSALDKQWPKTAIRCRFHLVLYALCCLGVALLLILLVA</sequence>
<keyword evidence="1" id="KW-0479">Metal-binding</keyword>
<evidence type="ECO:0000256" key="3">
    <source>
        <dbReference type="ARBA" id="ARBA00022833"/>
    </source>
</evidence>
<reference evidence="7 8" key="1">
    <citation type="submission" date="2019-06" db="EMBL/GenBank/DDBJ databases">
        <title>A chromosomal-level reference genome of Carpinus fangiana (Coryloideae, Betulaceae).</title>
        <authorList>
            <person name="Yang X."/>
            <person name="Wang Z."/>
            <person name="Zhang L."/>
            <person name="Hao G."/>
            <person name="Liu J."/>
            <person name="Yang Y."/>
        </authorList>
    </citation>
    <scope>NUCLEOTIDE SEQUENCE [LARGE SCALE GENOMIC DNA]</scope>
    <source>
        <strain evidence="7">Cfa_2016G</strain>
        <tissue evidence="7">Leaf</tissue>
    </source>
</reference>
<keyword evidence="2 4" id="KW-0863">Zinc-finger</keyword>
<dbReference type="PANTHER" id="PTHR33680:SF1">
    <property type="entry name" value="OS05G0489500 PROTEIN"/>
    <property type="match status" value="1"/>
</dbReference>
<dbReference type="InterPro" id="IPR010666">
    <property type="entry name" value="Znf_GRF"/>
</dbReference>
<keyword evidence="5" id="KW-0472">Membrane</keyword>
<feature type="domain" description="GRF-type" evidence="6">
    <location>
        <begin position="7"/>
        <end position="48"/>
    </location>
</feature>
<name>A0A5N6QTP6_9ROSI</name>
<keyword evidence="5" id="KW-0812">Transmembrane</keyword>
<dbReference type="PANTHER" id="PTHR33680">
    <property type="entry name" value="OS07G0190500 PROTEIN"/>
    <property type="match status" value="1"/>
</dbReference>
<evidence type="ECO:0000256" key="1">
    <source>
        <dbReference type="ARBA" id="ARBA00022723"/>
    </source>
</evidence>
<dbReference type="GO" id="GO:0008270">
    <property type="term" value="F:zinc ion binding"/>
    <property type="evidence" value="ECO:0007669"/>
    <property type="project" value="UniProtKB-KW"/>
</dbReference>
<organism evidence="7 8">
    <name type="scientific">Carpinus fangiana</name>
    <dbReference type="NCBI Taxonomy" id="176857"/>
    <lineage>
        <taxon>Eukaryota</taxon>
        <taxon>Viridiplantae</taxon>
        <taxon>Streptophyta</taxon>
        <taxon>Embryophyta</taxon>
        <taxon>Tracheophyta</taxon>
        <taxon>Spermatophyta</taxon>
        <taxon>Magnoliopsida</taxon>
        <taxon>eudicotyledons</taxon>
        <taxon>Gunneridae</taxon>
        <taxon>Pentapetalae</taxon>
        <taxon>rosids</taxon>
        <taxon>fabids</taxon>
        <taxon>Fagales</taxon>
        <taxon>Betulaceae</taxon>
        <taxon>Carpinus</taxon>
    </lineage>
</organism>
<dbReference type="EMBL" id="CM017322">
    <property type="protein sequence ID" value="KAE8009292.1"/>
    <property type="molecule type" value="Genomic_DNA"/>
</dbReference>